<feature type="region of interest" description="Disordered" evidence="1">
    <location>
        <begin position="98"/>
        <end position="132"/>
    </location>
</feature>
<feature type="compositionally biased region" description="Polar residues" evidence="1">
    <location>
        <begin position="98"/>
        <end position="108"/>
    </location>
</feature>
<accession>A0AAV4ULG7</accession>
<comment type="caution">
    <text evidence="2">The sequence shown here is derived from an EMBL/GenBank/DDBJ whole genome shotgun (WGS) entry which is preliminary data.</text>
</comment>
<keyword evidence="3" id="KW-1185">Reference proteome</keyword>
<evidence type="ECO:0000313" key="3">
    <source>
        <dbReference type="Proteomes" id="UP001054837"/>
    </source>
</evidence>
<feature type="compositionally biased region" description="Basic and acidic residues" evidence="1">
    <location>
        <begin position="120"/>
        <end position="132"/>
    </location>
</feature>
<evidence type="ECO:0000256" key="1">
    <source>
        <dbReference type="SAM" id="MobiDB-lite"/>
    </source>
</evidence>
<sequence>MRIERQAWERTFSDSFRLPGVFKNFNSPNEILPLLSEKDSMQRVMGSIPRWERGIMDTQRWQLWKLEEDQRHKKEYLKGQGGHRKTTFLIQLLTSKMSPVTESTQKTPASLKEEKKKRRPQQERKLLDARKR</sequence>
<protein>
    <submittedName>
        <fullName evidence="2">Uncharacterized protein</fullName>
    </submittedName>
</protein>
<reference evidence="2 3" key="1">
    <citation type="submission" date="2021-06" db="EMBL/GenBank/DDBJ databases">
        <title>Caerostris darwini draft genome.</title>
        <authorList>
            <person name="Kono N."/>
            <person name="Arakawa K."/>
        </authorList>
    </citation>
    <scope>NUCLEOTIDE SEQUENCE [LARGE SCALE GENOMIC DNA]</scope>
</reference>
<evidence type="ECO:0000313" key="2">
    <source>
        <dbReference type="EMBL" id="GIY58572.1"/>
    </source>
</evidence>
<dbReference type="Proteomes" id="UP001054837">
    <property type="component" value="Unassembled WGS sequence"/>
</dbReference>
<name>A0AAV4ULG7_9ARAC</name>
<organism evidence="2 3">
    <name type="scientific">Caerostris darwini</name>
    <dbReference type="NCBI Taxonomy" id="1538125"/>
    <lineage>
        <taxon>Eukaryota</taxon>
        <taxon>Metazoa</taxon>
        <taxon>Ecdysozoa</taxon>
        <taxon>Arthropoda</taxon>
        <taxon>Chelicerata</taxon>
        <taxon>Arachnida</taxon>
        <taxon>Araneae</taxon>
        <taxon>Araneomorphae</taxon>
        <taxon>Entelegynae</taxon>
        <taxon>Araneoidea</taxon>
        <taxon>Araneidae</taxon>
        <taxon>Caerostris</taxon>
    </lineage>
</organism>
<gene>
    <name evidence="2" type="ORF">CDAR_607931</name>
</gene>
<proteinExistence type="predicted"/>
<dbReference type="AlphaFoldDB" id="A0AAV4ULG7"/>
<dbReference type="EMBL" id="BPLQ01011519">
    <property type="protein sequence ID" value="GIY58572.1"/>
    <property type="molecule type" value="Genomic_DNA"/>
</dbReference>